<feature type="compositionally biased region" description="Basic and acidic residues" evidence="6">
    <location>
        <begin position="210"/>
        <end position="238"/>
    </location>
</feature>
<dbReference type="GO" id="GO:0000785">
    <property type="term" value="C:chromatin"/>
    <property type="evidence" value="ECO:0007669"/>
    <property type="project" value="TreeGrafter"/>
</dbReference>
<dbReference type="GO" id="GO:0000978">
    <property type="term" value="F:RNA polymerase II cis-regulatory region sequence-specific DNA binding"/>
    <property type="evidence" value="ECO:0007669"/>
    <property type="project" value="TreeGrafter"/>
</dbReference>
<feature type="compositionally biased region" description="Basic and acidic residues" evidence="6">
    <location>
        <begin position="1"/>
        <end position="46"/>
    </location>
</feature>
<evidence type="ECO:0000256" key="1">
    <source>
        <dbReference type="ARBA" id="ARBA00022723"/>
    </source>
</evidence>
<protein>
    <recommendedName>
        <fullName evidence="7">C2H2-type domain-containing protein</fullName>
    </recommendedName>
</protein>
<dbReference type="InterPro" id="IPR036236">
    <property type="entry name" value="Znf_C2H2_sf"/>
</dbReference>
<dbReference type="Proteomes" id="UP000054018">
    <property type="component" value="Unassembled WGS sequence"/>
</dbReference>
<accession>A0A0D0AAA0</accession>
<dbReference type="GO" id="GO:0005667">
    <property type="term" value="C:transcription regulator complex"/>
    <property type="evidence" value="ECO:0007669"/>
    <property type="project" value="TreeGrafter"/>
</dbReference>
<dbReference type="InterPro" id="IPR013087">
    <property type="entry name" value="Znf_C2H2_type"/>
</dbReference>
<dbReference type="FunFam" id="3.30.160.60:FF:002343">
    <property type="entry name" value="Zinc finger protein 33A"/>
    <property type="match status" value="1"/>
</dbReference>
<feature type="compositionally biased region" description="Low complexity" evidence="6">
    <location>
        <begin position="83"/>
        <end position="95"/>
    </location>
</feature>
<feature type="domain" description="C2H2-type" evidence="7">
    <location>
        <begin position="394"/>
        <end position="423"/>
    </location>
</feature>
<dbReference type="AlphaFoldDB" id="A0A0D0AAA0"/>
<keyword evidence="2" id="KW-0677">Repeat</keyword>
<evidence type="ECO:0000256" key="4">
    <source>
        <dbReference type="ARBA" id="ARBA00022833"/>
    </source>
</evidence>
<dbReference type="OrthoDB" id="2668428at2759"/>
<feature type="region of interest" description="Disordered" evidence="6">
    <location>
        <begin position="438"/>
        <end position="458"/>
    </location>
</feature>
<dbReference type="GO" id="GO:0000981">
    <property type="term" value="F:DNA-binding transcription factor activity, RNA polymerase II-specific"/>
    <property type="evidence" value="ECO:0007669"/>
    <property type="project" value="UniProtKB-ARBA"/>
</dbReference>
<evidence type="ECO:0000259" key="7">
    <source>
        <dbReference type="PROSITE" id="PS50157"/>
    </source>
</evidence>
<sequence length="458" mass="50621">MESDEHEPVLDISDVVHDDTLGSEDDLIHNDDTLDVSDPHPPKSPERTLLSSSPDTDQFSVEMLEREIATLLHQNATAASAALLSAAEQQRRAQSPGRQDGELTEQVQGITRDGSHEDGNDCSGQSTQDLELNLTGIAAMLQAAQAHAASKGCHSETSEEYGVITKEQRTTRNAPAFHSLTAGDDDGHVADSVRESDDEDLDLYGAATPGDHDGLNSEGERSPSLHGHTERSSPDRRSPTPGDFDDINDILYHLSSHFEADSESDPTPGRPRPPLGESASPVSSLRDNSSLPSPSARVTQRSSRPDRPSVQPNRPPSRKNGSETKKQKRASSLHTCREPQCRKSFTRRSDLLRHMRIHTGERPFVCQHSGCGKTFIQRSALHVHQRVHTGEKPHSCEYPGCDKTFSDSSSLARHRRTHTGKRPYKCEDPECEKTFTRRTTLTQHMRTHDPSWEPDPNM</sequence>
<evidence type="ECO:0000313" key="9">
    <source>
        <dbReference type="Proteomes" id="UP000054018"/>
    </source>
</evidence>
<keyword evidence="1" id="KW-0479">Metal-binding</keyword>
<dbReference type="PANTHER" id="PTHR14003:SF19">
    <property type="entry name" value="YY2 TRANSCRIPTION FACTOR"/>
    <property type="match status" value="1"/>
</dbReference>
<gene>
    <name evidence="8" type="ORF">PISMIDRAFT_136438</name>
</gene>
<feature type="region of interest" description="Disordered" evidence="6">
    <location>
        <begin position="83"/>
        <end position="127"/>
    </location>
</feature>
<organism evidence="8 9">
    <name type="scientific">Pisolithus microcarpus 441</name>
    <dbReference type="NCBI Taxonomy" id="765257"/>
    <lineage>
        <taxon>Eukaryota</taxon>
        <taxon>Fungi</taxon>
        <taxon>Dikarya</taxon>
        <taxon>Basidiomycota</taxon>
        <taxon>Agaricomycotina</taxon>
        <taxon>Agaricomycetes</taxon>
        <taxon>Agaricomycetidae</taxon>
        <taxon>Boletales</taxon>
        <taxon>Sclerodermatineae</taxon>
        <taxon>Pisolithaceae</taxon>
        <taxon>Pisolithus</taxon>
    </lineage>
</organism>
<feature type="compositionally biased region" description="Polar residues" evidence="6">
    <location>
        <begin position="49"/>
        <end position="58"/>
    </location>
</feature>
<dbReference type="SMART" id="SM00355">
    <property type="entry name" value="ZnF_C2H2"/>
    <property type="match status" value="4"/>
</dbReference>
<evidence type="ECO:0000256" key="5">
    <source>
        <dbReference type="PROSITE-ProRule" id="PRU00042"/>
    </source>
</evidence>
<feature type="compositionally biased region" description="Polar residues" evidence="6">
    <location>
        <begin position="280"/>
        <end position="302"/>
    </location>
</feature>
<dbReference type="FunFam" id="3.30.160.60:FF:000690">
    <property type="entry name" value="Zinc finger protein 354C"/>
    <property type="match status" value="1"/>
</dbReference>
<evidence type="ECO:0000256" key="2">
    <source>
        <dbReference type="ARBA" id="ARBA00022737"/>
    </source>
</evidence>
<dbReference type="STRING" id="765257.A0A0D0AAA0"/>
<feature type="domain" description="C2H2-type" evidence="7">
    <location>
        <begin position="334"/>
        <end position="363"/>
    </location>
</feature>
<feature type="region of interest" description="Disordered" evidence="6">
    <location>
        <begin position="1"/>
        <end position="58"/>
    </location>
</feature>
<dbReference type="SUPFAM" id="SSF57667">
    <property type="entry name" value="beta-beta-alpha zinc fingers"/>
    <property type="match status" value="2"/>
</dbReference>
<evidence type="ECO:0000256" key="6">
    <source>
        <dbReference type="SAM" id="MobiDB-lite"/>
    </source>
</evidence>
<feature type="region of interest" description="Disordered" evidence="6">
    <location>
        <begin position="151"/>
        <end position="338"/>
    </location>
</feature>
<feature type="domain" description="C2H2-type" evidence="7">
    <location>
        <begin position="364"/>
        <end position="393"/>
    </location>
</feature>
<dbReference type="PROSITE" id="PS50157">
    <property type="entry name" value="ZINC_FINGER_C2H2_2"/>
    <property type="match status" value="4"/>
</dbReference>
<dbReference type="Gene3D" id="3.30.160.60">
    <property type="entry name" value="Classic Zinc Finger"/>
    <property type="match status" value="4"/>
</dbReference>
<evidence type="ECO:0000256" key="3">
    <source>
        <dbReference type="ARBA" id="ARBA00022771"/>
    </source>
</evidence>
<dbReference type="HOGENOM" id="CLU_030423_0_0_1"/>
<keyword evidence="9" id="KW-1185">Reference proteome</keyword>
<dbReference type="PROSITE" id="PS00028">
    <property type="entry name" value="ZINC_FINGER_C2H2_1"/>
    <property type="match status" value="4"/>
</dbReference>
<evidence type="ECO:0000313" key="8">
    <source>
        <dbReference type="EMBL" id="KIK31202.1"/>
    </source>
</evidence>
<keyword evidence="4" id="KW-0862">Zinc</keyword>
<dbReference type="FunFam" id="3.30.160.60:FF:000072">
    <property type="entry name" value="zinc finger protein 143 isoform X1"/>
    <property type="match status" value="1"/>
</dbReference>
<dbReference type="Pfam" id="PF00096">
    <property type="entry name" value="zf-C2H2"/>
    <property type="match status" value="4"/>
</dbReference>
<dbReference type="GO" id="GO:0031519">
    <property type="term" value="C:PcG protein complex"/>
    <property type="evidence" value="ECO:0007669"/>
    <property type="project" value="TreeGrafter"/>
</dbReference>
<keyword evidence="3 5" id="KW-0863">Zinc-finger</keyword>
<dbReference type="GO" id="GO:0008270">
    <property type="term" value="F:zinc ion binding"/>
    <property type="evidence" value="ECO:0007669"/>
    <property type="project" value="UniProtKB-KW"/>
</dbReference>
<reference evidence="9" key="2">
    <citation type="submission" date="2015-01" db="EMBL/GenBank/DDBJ databases">
        <title>Evolutionary Origins and Diversification of the Mycorrhizal Mutualists.</title>
        <authorList>
            <consortium name="DOE Joint Genome Institute"/>
            <consortium name="Mycorrhizal Genomics Consortium"/>
            <person name="Kohler A."/>
            <person name="Kuo A."/>
            <person name="Nagy L.G."/>
            <person name="Floudas D."/>
            <person name="Copeland A."/>
            <person name="Barry K.W."/>
            <person name="Cichocki N."/>
            <person name="Veneault-Fourrey C."/>
            <person name="LaButti K."/>
            <person name="Lindquist E.A."/>
            <person name="Lipzen A."/>
            <person name="Lundell T."/>
            <person name="Morin E."/>
            <person name="Murat C."/>
            <person name="Riley R."/>
            <person name="Ohm R."/>
            <person name="Sun H."/>
            <person name="Tunlid A."/>
            <person name="Henrissat B."/>
            <person name="Grigoriev I.V."/>
            <person name="Hibbett D.S."/>
            <person name="Martin F."/>
        </authorList>
    </citation>
    <scope>NUCLEOTIDE SEQUENCE [LARGE SCALE GENOMIC DNA]</scope>
    <source>
        <strain evidence="9">441</strain>
    </source>
</reference>
<dbReference type="PANTHER" id="PTHR14003">
    <property type="entry name" value="TRANSCRIPTIONAL REPRESSOR PROTEIN YY"/>
    <property type="match status" value="1"/>
</dbReference>
<name>A0A0D0AAA0_9AGAM</name>
<feature type="domain" description="C2H2-type" evidence="7">
    <location>
        <begin position="424"/>
        <end position="453"/>
    </location>
</feature>
<dbReference type="FunFam" id="3.30.160.60:FF:000125">
    <property type="entry name" value="Putative zinc finger protein 143"/>
    <property type="match status" value="1"/>
</dbReference>
<proteinExistence type="predicted"/>
<dbReference type="EMBL" id="KN833685">
    <property type="protein sequence ID" value="KIK31202.1"/>
    <property type="molecule type" value="Genomic_DNA"/>
</dbReference>
<feature type="compositionally biased region" description="Basic and acidic residues" evidence="6">
    <location>
        <begin position="185"/>
        <end position="195"/>
    </location>
</feature>
<reference evidence="8 9" key="1">
    <citation type="submission" date="2014-04" db="EMBL/GenBank/DDBJ databases">
        <authorList>
            <consortium name="DOE Joint Genome Institute"/>
            <person name="Kuo A."/>
            <person name="Kohler A."/>
            <person name="Costa M.D."/>
            <person name="Nagy L.G."/>
            <person name="Floudas D."/>
            <person name="Copeland A."/>
            <person name="Barry K.W."/>
            <person name="Cichocki N."/>
            <person name="Veneault-Fourrey C."/>
            <person name="LaButti K."/>
            <person name="Lindquist E.A."/>
            <person name="Lipzen A."/>
            <person name="Lundell T."/>
            <person name="Morin E."/>
            <person name="Murat C."/>
            <person name="Sun H."/>
            <person name="Tunlid A."/>
            <person name="Henrissat B."/>
            <person name="Grigoriev I.V."/>
            <person name="Hibbett D.S."/>
            <person name="Martin F."/>
            <person name="Nordberg H.P."/>
            <person name="Cantor M.N."/>
            <person name="Hua S.X."/>
        </authorList>
    </citation>
    <scope>NUCLEOTIDE SEQUENCE [LARGE SCALE GENOMIC DNA]</scope>
    <source>
        <strain evidence="8 9">441</strain>
    </source>
</reference>